<dbReference type="EMBL" id="JBHLZU010000002">
    <property type="protein sequence ID" value="MFB9902908.1"/>
    <property type="molecule type" value="Genomic_DNA"/>
</dbReference>
<evidence type="ECO:0000313" key="2">
    <source>
        <dbReference type="Proteomes" id="UP001589693"/>
    </source>
</evidence>
<dbReference type="Proteomes" id="UP001589693">
    <property type="component" value="Unassembled WGS sequence"/>
</dbReference>
<accession>A0ABV5ZRT5</accession>
<keyword evidence="2" id="KW-1185">Reference proteome</keyword>
<protein>
    <submittedName>
        <fullName evidence="1">Uncharacterized protein</fullName>
    </submittedName>
</protein>
<comment type="caution">
    <text evidence="1">The sequence shown here is derived from an EMBL/GenBank/DDBJ whole genome shotgun (WGS) entry which is preliminary data.</text>
</comment>
<proteinExistence type="predicted"/>
<evidence type="ECO:0000313" key="1">
    <source>
        <dbReference type="EMBL" id="MFB9902908.1"/>
    </source>
</evidence>
<gene>
    <name evidence="1" type="ORF">ACFFQA_03070</name>
</gene>
<organism evidence="1 2">
    <name type="scientific">Allokutzneria oryzae</name>
    <dbReference type="NCBI Taxonomy" id="1378989"/>
    <lineage>
        <taxon>Bacteria</taxon>
        <taxon>Bacillati</taxon>
        <taxon>Actinomycetota</taxon>
        <taxon>Actinomycetes</taxon>
        <taxon>Pseudonocardiales</taxon>
        <taxon>Pseudonocardiaceae</taxon>
        <taxon>Allokutzneria</taxon>
    </lineage>
</organism>
<sequence length="50" mass="5614">MVGSADVSQEISVIQSYFFFWQYKEQADCATVPKAGAPEAYESHLSDLLR</sequence>
<dbReference type="RefSeq" id="WP_377850211.1">
    <property type="nucleotide sequence ID" value="NZ_JBHLZU010000002.1"/>
</dbReference>
<name>A0ABV5ZRT5_9PSEU</name>
<reference evidence="1 2" key="1">
    <citation type="submission" date="2024-09" db="EMBL/GenBank/DDBJ databases">
        <authorList>
            <person name="Sun Q."/>
            <person name="Mori K."/>
        </authorList>
    </citation>
    <scope>NUCLEOTIDE SEQUENCE [LARGE SCALE GENOMIC DNA]</scope>
    <source>
        <strain evidence="1 2">TBRC 7907</strain>
    </source>
</reference>